<dbReference type="STRING" id="1691903.A9B99_17000"/>
<feature type="domain" description="Bacteriophage Mu Gp45 N-terminal" evidence="2">
    <location>
        <begin position="18"/>
        <end position="85"/>
    </location>
</feature>
<dbReference type="Proteomes" id="UP000078225">
    <property type="component" value="Unassembled WGS sequence"/>
</dbReference>
<evidence type="ECO:0000259" key="2">
    <source>
        <dbReference type="Pfam" id="PF06890"/>
    </source>
</evidence>
<protein>
    <submittedName>
        <fullName evidence="3">Baseplate assembly protein</fullName>
    </submittedName>
</protein>
<dbReference type="AlphaFoldDB" id="A0A1B7KXY8"/>
<evidence type="ECO:0000256" key="1">
    <source>
        <dbReference type="SAM" id="MobiDB-lite"/>
    </source>
</evidence>
<dbReference type="RefSeq" id="WP_064601264.1">
    <property type="nucleotide sequence ID" value="NZ_LYRP01000050.1"/>
</dbReference>
<dbReference type="Pfam" id="PF06890">
    <property type="entry name" value="Phage_Mu_Gp45"/>
    <property type="match status" value="1"/>
</dbReference>
<dbReference type="PIRSF" id="PIRSF012337">
    <property type="entry name" value="gp45"/>
    <property type="match status" value="1"/>
</dbReference>
<gene>
    <name evidence="3" type="ORF">A9B99_17000</name>
</gene>
<reference evidence="4" key="1">
    <citation type="submission" date="2016-05" db="EMBL/GenBank/DDBJ databases">
        <authorList>
            <person name="Behera P."/>
            <person name="Vaishampayan P."/>
            <person name="Singh N."/>
            <person name="Raina V."/>
            <person name="Suar M."/>
            <person name="Pattnaik A."/>
            <person name="Rastogi G."/>
        </authorList>
    </citation>
    <scope>NUCLEOTIDE SEQUENCE [LARGE SCALE GENOMIC DNA]</scope>
    <source>
        <strain evidence="4">MP23</strain>
    </source>
</reference>
<name>A0A1B7KXY8_9ENTR</name>
<dbReference type="InterPro" id="IPR053861">
    <property type="entry name" value="Phage_Mu_Gp45_N"/>
</dbReference>
<evidence type="ECO:0000313" key="3">
    <source>
        <dbReference type="EMBL" id="OAT74886.1"/>
    </source>
</evidence>
<accession>A0A1B7KXY8</accession>
<feature type="region of interest" description="Disordered" evidence="1">
    <location>
        <begin position="162"/>
        <end position="185"/>
    </location>
</feature>
<dbReference type="InterPro" id="IPR014462">
    <property type="entry name" value="Phage_Mu_Gp45"/>
</dbReference>
<comment type="caution">
    <text evidence="3">The sequence shown here is derived from an EMBL/GenBank/DDBJ whole genome shotgun (WGS) entry which is preliminary data.</text>
</comment>
<evidence type="ECO:0000313" key="4">
    <source>
        <dbReference type="Proteomes" id="UP000078225"/>
    </source>
</evidence>
<proteinExistence type="predicted"/>
<organism evidence="3 4">
    <name type="scientific">Mangrovibacter phragmitis</name>
    <dbReference type="NCBI Taxonomy" id="1691903"/>
    <lineage>
        <taxon>Bacteria</taxon>
        <taxon>Pseudomonadati</taxon>
        <taxon>Pseudomonadota</taxon>
        <taxon>Gammaproteobacteria</taxon>
        <taxon>Enterobacterales</taxon>
        <taxon>Enterobacteriaceae</taxon>
        <taxon>Mangrovibacter</taxon>
    </lineage>
</organism>
<dbReference type="OrthoDB" id="9802994at2"/>
<sequence length="185" mass="19684">MANLFHSLHQAISNLLERAVIRTTTTTAKCQVLQISMPGGEGKSDIEHLEPYGFTSAPKAGAEAVAAYFDGDRSHGVVLVASDRRYRIKGLATGEVAIYDDLGQSVTLTRSGIVINGAGKPVTVTNAPKARFEMDIEATGNITDRCDSTGKTMAAMRQVFDSHTHEENGDGGGTTDEPNQKMEGA</sequence>
<keyword evidence="4" id="KW-1185">Reference proteome</keyword>
<dbReference type="EMBL" id="LYRP01000050">
    <property type="protein sequence ID" value="OAT74886.1"/>
    <property type="molecule type" value="Genomic_DNA"/>
</dbReference>
<dbReference type="NCBIfam" id="TIGR01644">
    <property type="entry name" value="phage_P2_V"/>
    <property type="match status" value="1"/>
</dbReference>
<dbReference type="InterPro" id="IPR013046">
    <property type="entry name" value="GpV/Gp45"/>
</dbReference>